<keyword evidence="1" id="KW-0518">Myosin</keyword>
<comment type="similarity">
    <text evidence="1">Belongs to the TRAFAC class myosin-kinesin ATPase superfamily. Myosin family.</text>
</comment>
<protein>
    <submittedName>
        <fullName evidence="3">MYSc</fullName>
    </submittedName>
</protein>
<gene>
    <name evidence="3" type="primary">MYO-5_2</name>
    <name evidence="3" type="ORF">KIN20_002766</name>
</gene>
<keyword evidence="1" id="KW-0505">Motor protein</keyword>
<sequence length="92" mass="10335">MLRYALLTADAIKNAKTDKEAGEIITSVLTNKGSLKVEEFQCGNTKVFFKAGVLAHLEELREGVLSVIITKFQSACRHYLALCDYKRKIDQK</sequence>
<evidence type="ECO:0000313" key="3">
    <source>
        <dbReference type="EMBL" id="KAJ1347646.1"/>
    </source>
</evidence>
<dbReference type="GO" id="GO:0005524">
    <property type="term" value="F:ATP binding"/>
    <property type="evidence" value="ECO:0007669"/>
    <property type="project" value="InterPro"/>
</dbReference>
<dbReference type="InterPro" id="IPR001609">
    <property type="entry name" value="Myosin_head_motor_dom-like"/>
</dbReference>
<keyword evidence="4" id="KW-1185">Reference proteome</keyword>
<evidence type="ECO:0000259" key="2">
    <source>
        <dbReference type="PROSITE" id="PS51456"/>
    </source>
</evidence>
<dbReference type="EMBL" id="JAHQIW010000362">
    <property type="protein sequence ID" value="KAJ1347646.1"/>
    <property type="molecule type" value="Genomic_DNA"/>
</dbReference>
<proteinExistence type="inferred from homology"/>
<feature type="domain" description="Myosin motor" evidence="2">
    <location>
        <begin position="1"/>
        <end position="62"/>
    </location>
</feature>
<comment type="caution">
    <text evidence="1">Lacks conserved residue(s) required for the propagation of feature annotation.</text>
</comment>
<dbReference type="Gene3D" id="4.10.270.10">
    <property type="entry name" value="Myosin, subunit A"/>
    <property type="match status" value="1"/>
</dbReference>
<dbReference type="InterPro" id="IPR027417">
    <property type="entry name" value="P-loop_NTPase"/>
</dbReference>
<dbReference type="SUPFAM" id="SSF52540">
    <property type="entry name" value="P-loop containing nucleoside triphosphate hydrolases"/>
    <property type="match status" value="1"/>
</dbReference>
<comment type="caution">
    <text evidence="3">The sequence shown here is derived from an EMBL/GenBank/DDBJ whole genome shotgun (WGS) entry which is preliminary data.</text>
</comment>
<reference evidence="3" key="1">
    <citation type="submission" date="2021-06" db="EMBL/GenBank/DDBJ databases">
        <title>Parelaphostrongylus tenuis whole genome reference sequence.</title>
        <authorList>
            <person name="Garwood T.J."/>
            <person name="Larsen P.A."/>
            <person name="Fountain-Jones N.M."/>
            <person name="Garbe J.R."/>
            <person name="Macchietto M.G."/>
            <person name="Kania S.A."/>
            <person name="Gerhold R.W."/>
            <person name="Richards J.E."/>
            <person name="Wolf T.M."/>
        </authorList>
    </citation>
    <scope>NUCLEOTIDE SEQUENCE</scope>
    <source>
        <strain evidence="3">MNPRO001-30</strain>
        <tissue evidence="3">Meninges</tissue>
    </source>
</reference>
<dbReference type="PROSITE" id="PS51456">
    <property type="entry name" value="MYOSIN_MOTOR"/>
    <property type="match status" value="1"/>
</dbReference>
<dbReference type="Gene3D" id="3.30.70.1590">
    <property type="match status" value="1"/>
</dbReference>
<keyword evidence="1" id="KW-0009">Actin-binding</keyword>
<accession>A0AAD5MEN7</accession>
<organism evidence="3 4">
    <name type="scientific">Parelaphostrongylus tenuis</name>
    <name type="common">Meningeal worm</name>
    <dbReference type="NCBI Taxonomy" id="148309"/>
    <lineage>
        <taxon>Eukaryota</taxon>
        <taxon>Metazoa</taxon>
        <taxon>Ecdysozoa</taxon>
        <taxon>Nematoda</taxon>
        <taxon>Chromadorea</taxon>
        <taxon>Rhabditida</taxon>
        <taxon>Rhabditina</taxon>
        <taxon>Rhabditomorpha</taxon>
        <taxon>Strongyloidea</taxon>
        <taxon>Metastrongylidae</taxon>
        <taxon>Parelaphostrongylus</taxon>
    </lineage>
</organism>
<dbReference type="GO" id="GO:0016459">
    <property type="term" value="C:myosin complex"/>
    <property type="evidence" value="ECO:0007669"/>
    <property type="project" value="UniProtKB-KW"/>
</dbReference>
<dbReference type="AlphaFoldDB" id="A0AAD5MEN7"/>
<evidence type="ECO:0000256" key="1">
    <source>
        <dbReference type="PROSITE-ProRule" id="PRU00782"/>
    </source>
</evidence>
<dbReference type="Proteomes" id="UP001196413">
    <property type="component" value="Unassembled WGS sequence"/>
</dbReference>
<dbReference type="GO" id="GO:0003779">
    <property type="term" value="F:actin binding"/>
    <property type="evidence" value="ECO:0007669"/>
    <property type="project" value="UniProtKB-KW"/>
</dbReference>
<evidence type="ECO:0000313" key="4">
    <source>
        <dbReference type="Proteomes" id="UP001196413"/>
    </source>
</evidence>
<dbReference type="GO" id="GO:0003774">
    <property type="term" value="F:cytoskeletal motor activity"/>
    <property type="evidence" value="ECO:0007669"/>
    <property type="project" value="InterPro"/>
</dbReference>
<name>A0AAD5MEN7_PARTN</name>